<accession>A0A0G0Z8Z0</accession>
<evidence type="ECO:0000313" key="2">
    <source>
        <dbReference type="Proteomes" id="UP000034951"/>
    </source>
</evidence>
<comment type="caution">
    <text evidence="1">The sequence shown here is derived from an EMBL/GenBank/DDBJ whole genome shotgun (WGS) entry which is preliminary data.</text>
</comment>
<evidence type="ECO:0000313" key="1">
    <source>
        <dbReference type="EMBL" id="KKS45155.1"/>
    </source>
</evidence>
<feature type="non-terminal residue" evidence="1">
    <location>
        <position position="47"/>
    </location>
</feature>
<sequence length="47" mass="5684">MKIKLRHGFEDIICIDNLLEAWKEFIRGKRNKSDVQEFSLKLMDNLF</sequence>
<protein>
    <submittedName>
        <fullName evidence="1">Uncharacterized protein</fullName>
    </submittedName>
</protein>
<dbReference type="EMBL" id="LCDE01000032">
    <property type="protein sequence ID" value="KKS45155.1"/>
    <property type="molecule type" value="Genomic_DNA"/>
</dbReference>
<gene>
    <name evidence="1" type="ORF">UV10_C0032G0006</name>
</gene>
<organism evidence="1 2">
    <name type="scientific">Candidatus Azambacteria bacterium GW2011_GWA1_42_19</name>
    <dbReference type="NCBI Taxonomy" id="1618609"/>
    <lineage>
        <taxon>Bacteria</taxon>
        <taxon>Candidatus Azamiibacteriota</taxon>
    </lineage>
</organism>
<dbReference type="AlphaFoldDB" id="A0A0G0Z8Z0"/>
<reference evidence="1 2" key="1">
    <citation type="journal article" date="2015" name="Nature">
        <title>rRNA introns, odd ribosomes, and small enigmatic genomes across a large radiation of phyla.</title>
        <authorList>
            <person name="Brown C.T."/>
            <person name="Hug L.A."/>
            <person name="Thomas B.C."/>
            <person name="Sharon I."/>
            <person name="Castelle C.J."/>
            <person name="Singh A."/>
            <person name="Wilkins M.J."/>
            <person name="Williams K.H."/>
            <person name="Banfield J.F."/>
        </authorList>
    </citation>
    <scope>NUCLEOTIDE SEQUENCE [LARGE SCALE GENOMIC DNA]</scope>
</reference>
<name>A0A0G0Z8Z0_9BACT</name>
<dbReference type="Proteomes" id="UP000034951">
    <property type="component" value="Unassembled WGS sequence"/>
</dbReference>
<proteinExistence type="predicted"/>